<evidence type="ECO:0000259" key="1">
    <source>
        <dbReference type="Pfam" id="PF12728"/>
    </source>
</evidence>
<protein>
    <submittedName>
        <fullName evidence="2">Helix-turn-helix domain-containing protein</fullName>
    </submittedName>
</protein>
<proteinExistence type="predicted"/>
<reference evidence="2 3" key="1">
    <citation type="submission" date="2019-10" db="EMBL/GenBank/DDBJ databases">
        <title>Three novel species isolated from a subtropical stream in China.</title>
        <authorList>
            <person name="Lu H."/>
        </authorList>
    </citation>
    <scope>NUCLEOTIDE SEQUENCE [LARGE SCALE GENOMIC DNA]</scope>
    <source>
        <strain evidence="2 3">FT13W</strain>
    </source>
</reference>
<dbReference type="InterPro" id="IPR001387">
    <property type="entry name" value="Cro/C1-type_HTH"/>
</dbReference>
<accession>A0A6I1HUK3</accession>
<evidence type="ECO:0000313" key="2">
    <source>
        <dbReference type="EMBL" id="KAB8060086.1"/>
    </source>
</evidence>
<dbReference type="NCBIfam" id="TIGR01764">
    <property type="entry name" value="excise"/>
    <property type="match status" value="1"/>
</dbReference>
<evidence type="ECO:0000313" key="3">
    <source>
        <dbReference type="Proteomes" id="UP000468717"/>
    </source>
</evidence>
<gene>
    <name evidence="2" type="ORF">GCN75_25485</name>
</gene>
<dbReference type="InterPro" id="IPR009061">
    <property type="entry name" value="DNA-bd_dom_put_sf"/>
</dbReference>
<dbReference type="Proteomes" id="UP000468717">
    <property type="component" value="Unassembled WGS sequence"/>
</dbReference>
<dbReference type="RefSeq" id="WP_152284868.1">
    <property type="nucleotide sequence ID" value="NZ_WFLI01000045.1"/>
</dbReference>
<comment type="caution">
    <text evidence="2">The sequence shown here is derived from an EMBL/GenBank/DDBJ whole genome shotgun (WGS) entry which is preliminary data.</text>
</comment>
<sequence>MSDRWLSVEEIAEHLGIGKDTVYAWISKKRMPAHRVGRFWKFQRVEVDTWVKSGGADESKTMVEE</sequence>
<dbReference type="Gene3D" id="1.10.10.10">
    <property type="entry name" value="Winged helix-like DNA-binding domain superfamily/Winged helix DNA-binding domain"/>
    <property type="match status" value="1"/>
</dbReference>
<dbReference type="EMBL" id="WFLI01000045">
    <property type="protein sequence ID" value="KAB8060086.1"/>
    <property type="molecule type" value="Genomic_DNA"/>
</dbReference>
<dbReference type="InterPro" id="IPR036388">
    <property type="entry name" value="WH-like_DNA-bd_sf"/>
</dbReference>
<dbReference type="GO" id="GO:0003677">
    <property type="term" value="F:DNA binding"/>
    <property type="evidence" value="ECO:0007669"/>
    <property type="project" value="InterPro"/>
</dbReference>
<feature type="domain" description="Helix-turn-helix" evidence="1">
    <location>
        <begin position="5"/>
        <end position="53"/>
    </location>
</feature>
<name>A0A6I1HUK3_9BURK</name>
<dbReference type="SUPFAM" id="SSF46955">
    <property type="entry name" value="Putative DNA-binding domain"/>
    <property type="match status" value="1"/>
</dbReference>
<dbReference type="NCBIfam" id="NF047737">
    <property type="entry name" value="antiphage_MADS1"/>
    <property type="match status" value="1"/>
</dbReference>
<dbReference type="InterPro" id="IPR041657">
    <property type="entry name" value="HTH_17"/>
</dbReference>
<keyword evidence="3" id="KW-1185">Reference proteome</keyword>
<dbReference type="CDD" id="cd00093">
    <property type="entry name" value="HTH_XRE"/>
    <property type="match status" value="1"/>
</dbReference>
<dbReference type="AlphaFoldDB" id="A0A6I1HUK3"/>
<dbReference type="InterPro" id="IPR010093">
    <property type="entry name" value="SinI_DNA-bd"/>
</dbReference>
<dbReference type="Pfam" id="PF12728">
    <property type="entry name" value="HTH_17"/>
    <property type="match status" value="1"/>
</dbReference>
<organism evidence="2 3">
    <name type="scientific">Janthinobacterium violaceinigrum</name>
    <dbReference type="NCBI Taxonomy" id="2654252"/>
    <lineage>
        <taxon>Bacteria</taxon>
        <taxon>Pseudomonadati</taxon>
        <taxon>Pseudomonadota</taxon>
        <taxon>Betaproteobacteria</taxon>
        <taxon>Burkholderiales</taxon>
        <taxon>Oxalobacteraceae</taxon>
        <taxon>Janthinobacterium</taxon>
    </lineage>
</organism>